<sequence length="375" mass="41235">MSTQTATKVALIGCGFAADYYVTTMANHPELSIGGVFDRDVERAKVFSSHHGLPLYTCVEELLAEEDIKVVVNLTSPESHFDVSRAAMLAGKHVYSEKPLAMTAAEGAELVRLSEERELVLSAAPCNLLGETAQTVWRAVRRGEIGRPQLVYASMDDGAIHRMRYRTWRSPSGAPWPYRSEFSTGCVLEHSGYYLNLLIAMFGQVTRVSSFATNIVRNVPQVDAAAPDFVSGCLHFDSGVVARLTCSIVAPADHSLLVVGDEGALTIQDAWDFGSPVHLRRDVLPERRRLSEPAPYPLVRECEFAHRYRGSHVMDFSRGVAEVAHAAAEGRPSRLPARHALHALEVMFAMMDGGERQFAGIGLDPIEPMPWAMEE</sequence>
<dbReference type="SUPFAM" id="SSF55347">
    <property type="entry name" value="Glyceraldehyde-3-phosphate dehydrogenase-like, C-terminal domain"/>
    <property type="match status" value="1"/>
</dbReference>
<dbReference type="Gene3D" id="3.30.360.10">
    <property type="entry name" value="Dihydrodipicolinate Reductase, domain 2"/>
    <property type="match status" value="1"/>
</dbReference>
<keyword evidence="1" id="KW-0560">Oxidoreductase</keyword>
<feature type="domain" description="Gfo/Idh/MocA-like oxidoreductase N-terminal" evidence="2">
    <location>
        <begin position="8"/>
        <end position="122"/>
    </location>
</feature>
<dbReference type="InterPro" id="IPR055170">
    <property type="entry name" value="GFO_IDH_MocA-like_dom"/>
</dbReference>
<evidence type="ECO:0000313" key="4">
    <source>
        <dbReference type="EMBL" id="TDC99484.1"/>
    </source>
</evidence>
<accession>A0A4R4VC44</accession>
<organism evidence="4 5">
    <name type="scientific">Nonomuraea deserti</name>
    <dbReference type="NCBI Taxonomy" id="1848322"/>
    <lineage>
        <taxon>Bacteria</taxon>
        <taxon>Bacillati</taxon>
        <taxon>Actinomycetota</taxon>
        <taxon>Actinomycetes</taxon>
        <taxon>Streptosporangiales</taxon>
        <taxon>Streptosporangiaceae</taxon>
        <taxon>Nonomuraea</taxon>
    </lineage>
</organism>
<dbReference type="AlphaFoldDB" id="A0A4R4VC44"/>
<evidence type="ECO:0000256" key="1">
    <source>
        <dbReference type="ARBA" id="ARBA00023002"/>
    </source>
</evidence>
<dbReference type="Gene3D" id="3.40.50.720">
    <property type="entry name" value="NAD(P)-binding Rossmann-like Domain"/>
    <property type="match status" value="1"/>
</dbReference>
<dbReference type="InterPro" id="IPR000683">
    <property type="entry name" value="Gfo/Idh/MocA-like_OxRdtase_N"/>
</dbReference>
<feature type="domain" description="GFO/IDH/MocA-like oxidoreductase" evidence="3">
    <location>
        <begin position="134"/>
        <end position="265"/>
    </location>
</feature>
<comment type="caution">
    <text evidence="4">The sequence shown here is derived from an EMBL/GenBank/DDBJ whole genome shotgun (WGS) entry which is preliminary data.</text>
</comment>
<evidence type="ECO:0000259" key="3">
    <source>
        <dbReference type="Pfam" id="PF22725"/>
    </source>
</evidence>
<dbReference type="GO" id="GO:0016491">
    <property type="term" value="F:oxidoreductase activity"/>
    <property type="evidence" value="ECO:0007669"/>
    <property type="project" value="UniProtKB-KW"/>
</dbReference>
<dbReference type="SUPFAM" id="SSF51735">
    <property type="entry name" value="NAD(P)-binding Rossmann-fold domains"/>
    <property type="match status" value="1"/>
</dbReference>
<reference evidence="4 5" key="1">
    <citation type="submission" date="2019-03" db="EMBL/GenBank/DDBJ databases">
        <title>Draft genome sequences of novel Actinobacteria.</title>
        <authorList>
            <person name="Sahin N."/>
            <person name="Ay H."/>
            <person name="Saygin H."/>
        </authorList>
    </citation>
    <scope>NUCLEOTIDE SEQUENCE [LARGE SCALE GENOMIC DNA]</scope>
    <source>
        <strain evidence="4 5">KC310</strain>
    </source>
</reference>
<dbReference type="Pfam" id="PF01408">
    <property type="entry name" value="GFO_IDH_MocA"/>
    <property type="match status" value="1"/>
</dbReference>
<name>A0A4R4VC44_9ACTN</name>
<dbReference type="PANTHER" id="PTHR43818:SF11">
    <property type="entry name" value="BCDNA.GH03377"/>
    <property type="match status" value="1"/>
</dbReference>
<gene>
    <name evidence="4" type="ORF">E1292_31625</name>
</gene>
<dbReference type="RefSeq" id="WP_132599525.1">
    <property type="nucleotide sequence ID" value="NZ_SMKO01000112.1"/>
</dbReference>
<dbReference type="GO" id="GO:0000166">
    <property type="term" value="F:nucleotide binding"/>
    <property type="evidence" value="ECO:0007669"/>
    <property type="project" value="InterPro"/>
</dbReference>
<dbReference type="InterPro" id="IPR036291">
    <property type="entry name" value="NAD(P)-bd_dom_sf"/>
</dbReference>
<dbReference type="Pfam" id="PF22725">
    <property type="entry name" value="GFO_IDH_MocA_C3"/>
    <property type="match status" value="1"/>
</dbReference>
<dbReference type="PANTHER" id="PTHR43818">
    <property type="entry name" value="BCDNA.GH03377"/>
    <property type="match status" value="1"/>
</dbReference>
<dbReference type="Proteomes" id="UP000295258">
    <property type="component" value="Unassembled WGS sequence"/>
</dbReference>
<proteinExistence type="predicted"/>
<evidence type="ECO:0000313" key="5">
    <source>
        <dbReference type="Proteomes" id="UP000295258"/>
    </source>
</evidence>
<dbReference type="InterPro" id="IPR050463">
    <property type="entry name" value="Gfo/Idh/MocA_oxidrdct_glycsds"/>
</dbReference>
<protein>
    <submittedName>
        <fullName evidence="4">Gfo/Idh/MocA family oxidoreductase</fullName>
    </submittedName>
</protein>
<dbReference type="EMBL" id="SMKO01000112">
    <property type="protein sequence ID" value="TDC99484.1"/>
    <property type="molecule type" value="Genomic_DNA"/>
</dbReference>
<keyword evidence="5" id="KW-1185">Reference proteome</keyword>
<evidence type="ECO:0000259" key="2">
    <source>
        <dbReference type="Pfam" id="PF01408"/>
    </source>
</evidence>